<feature type="domain" description="HTH bat-type" evidence="1">
    <location>
        <begin position="57"/>
        <end position="108"/>
    </location>
</feature>
<dbReference type="EMBL" id="AUZY01000294">
    <property type="protein sequence ID" value="EQD79079.1"/>
    <property type="molecule type" value="Genomic_DNA"/>
</dbReference>
<feature type="non-terminal residue" evidence="2">
    <location>
        <position position="1"/>
    </location>
</feature>
<dbReference type="AlphaFoldDB" id="T1DCD1"/>
<protein>
    <submittedName>
        <fullName evidence="2">DNA binding protein</fullName>
    </submittedName>
</protein>
<proteinExistence type="predicted"/>
<evidence type="ECO:0000313" key="2">
    <source>
        <dbReference type="EMBL" id="EQD79079.1"/>
    </source>
</evidence>
<dbReference type="InterPro" id="IPR007050">
    <property type="entry name" value="HTH_bacterioopsin"/>
</dbReference>
<accession>T1DCD1</accession>
<sequence length="131" mass="14725">EVLPRLPFAVRDGWAFWEVLGSRDVLRRLADLVRRGLPGSRVLGISSTVPDSGPVGLTPTQDRVFQAALQRGYYEHPRRTSLTGLAQELGLSKGSLSVMLHRIECRLAQDWQEIRQLPRFWVPGPPGRDDV</sequence>
<gene>
    <name evidence="2" type="ORF">B1B_00386</name>
</gene>
<dbReference type="PANTHER" id="PTHR34236">
    <property type="entry name" value="DIMETHYL SULFOXIDE REDUCTASE TRANSCRIPTIONAL ACTIVATOR"/>
    <property type="match status" value="1"/>
</dbReference>
<dbReference type="Pfam" id="PF04967">
    <property type="entry name" value="HTH_10"/>
    <property type="match status" value="1"/>
</dbReference>
<dbReference type="PANTHER" id="PTHR34236:SF1">
    <property type="entry name" value="DIMETHYL SULFOXIDE REDUCTASE TRANSCRIPTIONAL ACTIVATOR"/>
    <property type="match status" value="1"/>
</dbReference>
<organism evidence="2">
    <name type="scientific">mine drainage metagenome</name>
    <dbReference type="NCBI Taxonomy" id="410659"/>
    <lineage>
        <taxon>unclassified sequences</taxon>
        <taxon>metagenomes</taxon>
        <taxon>ecological metagenomes</taxon>
    </lineage>
</organism>
<reference evidence="2" key="1">
    <citation type="submission" date="2013-08" db="EMBL/GenBank/DDBJ databases">
        <authorList>
            <person name="Mendez C."/>
            <person name="Richter M."/>
            <person name="Ferrer M."/>
            <person name="Sanchez J."/>
        </authorList>
    </citation>
    <scope>NUCLEOTIDE SEQUENCE</scope>
</reference>
<evidence type="ECO:0000259" key="1">
    <source>
        <dbReference type="Pfam" id="PF04967"/>
    </source>
</evidence>
<name>T1DCD1_9ZZZZ</name>
<reference evidence="2" key="2">
    <citation type="journal article" date="2014" name="ISME J.">
        <title>Microbial stratification in low pH oxic and suboxic macroscopic growths along an acid mine drainage.</title>
        <authorList>
            <person name="Mendez-Garcia C."/>
            <person name="Mesa V."/>
            <person name="Sprenger R.R."/>
            <person name="Richter M."/>
            <person name="Diez M.S."/>
            <person name="Solano J."/>
            <person name="Bargiela R."/>
            <person name="Golyshina O.V."/>
            <person name="Manteca A."/>
            <person name="Ramos J.L."/>
            <person name="Gallego J.R."/>
            <person name="Llorente I."/>
            <person name="Martins Dos Santos V.A."/>
            <person name="Jensen O.N."/>
            <person name="Pelaez A.I."/>
            <person name="Sanchez J."/>
            <person name="Ferrer M."/>
        </authorList>
    </citation>
    <scope>NUCLEOTIDE SEQUENCE</scope>
</reference>
<comment type="caution">
    <text evidence="2">The sequence shown here is derived from an EMBL/GenBank/DDBJ whole genome shotgun (WGS) entry which is preliminary data.</text>
</comment>